<feature type="domain" description="EGF-like" evidence="7">
    <location>
        <begin position="311"/>
        <end position="344"/>
    </location>
</feature>
<keyword evidence="2 5" id="KW-0245">EGF-like domain</keyword>
<dbReference type="GeneTree" id="ENSGT01050000248230"/>
<feature type="domain" description="EGF-like" evidence="7">
    <location>
        <begin position="622"/>
        <end position="657"/>
    </location>
</feature>
<feature type="disulfide bond" evidence="5">
    <location>
        <begin position="111"/>
        <end position="121"/>
    </location>
</feature>
<accession>H2Z5E9</accession>
<evidence type="ECO:0000256" key="3">
    <source>
        <dbReference type="ARBA" id="ARBA00022737"/>
    </source>
</evidence>
<dbReference type="PROSITE" id="PS01186">
    <property type="entry name" value="EGF_2"/>
    <property type="match status" value="5"/>
</dbReference>
<keyword evidence="10" id="KW-1185">Reference proteome</keyword>
<feature type="disulfide bond" evidence="5">
    <location>
        <begin position="315"/>
        <end position="325"/>
    </location>
</feature>
<feature type="disulfide bond" evidence="5">
    <location>
        <begin position="291"/>
        <end position="300"/>
    </location>
</feature>
<reference evidence="9" key="2">
    <citation type="submission" date="2025-08" db="UniProtKB">
        <authorList>
            <consortium name="Ensembl"/>
        </authorList>
    </citation>
    <scope>IDENTIFICATION</scope>
</reference>
<reference evidence="10" key="1">
    <citation type="submission" date="2003-08" db="EMBL/GenBank/DDBJ databases">
        <authorList>
            <person name="Birren B."/>
            <person name="Nusbaum C."/>
            <person name="Abebe A."/>
            <person name="Abouelleil A."/>
            <person name="Adekoya E."/>
            <person name="Ait-zahra M."/>
            <person name="Allen N."/>
            <person name="Allen T."/>
            <person name="An P."/>
            <person name="Anderson M."/>
            <person name="Anderson S."/>
            <person name="Arachchi H."/>
            <person name="Armbruster J."/>
            <person name="Bachantsang P."/>
            <person name="Baldwin J."/>
            <person name="Barry A."/>
            <person name="Bayul T."/>
            <person name="Blitshsteyn B."/>
            <person name="Bloom T."/>
            <person name="Blye J."/>
            <person name="Boguslavskiy L."/>
            <person name="Borowsky M."/>
            <person name="Boukhgalter B."/>
            <person name="Brunache A."/>
            <person name="Butler J."/>
            <person name="Calixte N."/>
            <person name="Calvo S."/>
            <person name="Camarata J."/>
            <person name="Campo K."/>
            <person name="Chang J."/>
            <person name="Cheshatsang Y."/>
            <person name="Citroen M."/>
            <person name="Collymore A."/>
            <person name="Considine T."/>
            <person name="Cook A."/>
            <person name="Cooke P."/>
            <person name="Corum B."/>
            <person name="Cuomo C."/>
            <person name="David R."/>
            <person name="Dawoe T."/>
            <person name="Degray S."/>
            <person name="Dodge S."/>
            <person name="Dooley K."/>
            <person name="Dorje P."/>
            <person name="Dorjee K."/>
            <person name="Dorris L."/>
            <person name="Duffey N."/>
            <person name="Dupes A."/>
            <person name="Elkins T."/>
            <person name="Engels R."/>
            <person name="Erickson J."/>
            <person name="Farina A."/>
            <person name="Faro S."/>
            <person name="Ferreira P."/>
            <person name="Fischer H."/>
            <person name="Fitzgerald M."/>
            <person name="Foley K."/>
            <person name="Gage D."/>
            <person name="Galagan J."/>
            <person name="Gearin G."/>
            <person name="Gnerre S."/>
            <person name="Gnirke A."/>
            <person name="Goyette A."/>
            <person name="Graham J."/>
            <person name="Grandbois E."/>
            <person name="Gyaltsen K."/>
            <person name="Hafez N."/>
            <person name="Hagopian D."/>
            <person name="Hagos B."/>
            <person name="Hall J."/>
            <person name="Hatcher B."/>
            <person name="Heller A."/>
            <person name="Higgins H."/>
            <person name="Honan T."/>
            <person name="Horn A."/>
            <person name="Houde N."/>
            <person name="Hughes L."/>
            <person name="Hulme W."/>
            <person name="Husby E."/>
            <person name="Iliev I."/>
            <person name="Jaffe D."/>
            <person name="Jones C."/>
            <person name="Kamal M."/>
            <person name="Kamat A."/>
            <person name="Kamvysselis M."/>
            <person name="Karlsson E."/>
            <person name="Kells C."/>
            <person name="Kieu A."/>
            <person name="Kisner P."/>
            <person name="Kodira C."/>
            <person name="Kulbokas E."/>
            <person name="Labutti K."/>
            <person name="Lama D."/>
            <person name="Landers T."/>
            <person name="Leger J."/>
            <person name="Levine S."/>
            <person name="Lewis D."/>
            <person name="Lewis T."/>
            <person name="Lindblad-toh K."/>
            <person name="Liu X."/>
            <person name="Lokyitsang T."/>
            <person name="Lokyitsang Y."/>
            <person name="Lucien O."/>
            <person name="Lui A."/>
            <person name="Ma L.J."/>
            <person name="Mabbitt R."/>
            <person name="Macdonald J."/>
            <person name="Maclean C."/>
            <person name="Major J."/>
            <person name="Manning J."/>
            <person name="Marabella R."/>
            <person name="Maru K."/>
            <person name="Matthews C."/>
            <person name="Mauceli E."/>
            <person name="Mccarthy M."/>
            <person name="Mcdonough S."/>
            <person name="Mcghee T."/>
            <person name="Meldrim J."/>
            <person name="Meneus L."/>
            <person name="Mesirov J."/>
            <person name="Mihalev A."/>
            <person name="Mihova T."/>
            <person name="Mikkelsen T."/>
            <person name="Mlenga V."/>
            <person name="Moru K."/>
            <person name="Mozes J."/>
            <person name="Mulrain L."/>
            <person name="Munson G."/>
            <person name="Naylor J."/>
            <person name="Newes C."/>
            <person name="Nguyen C."/>
            <person name="Nguyen N."/>
            <person name="Nguyen T."/>
            <person name="Nicol R."/>
            <person name="Nielsen C."/>
            <person name="Nizzari M."/>
            <person name="Norbu C."/>
            <person name="Norbu N."/>
            <person name="O'donnell P."/>
            <person name="Okoawo O."/>
            <person name="O'leary S."/>
            <person name="Omotosho B."/>
            <person name="O'neill K."/>
            <person name="Osman S."/>
            <person name="Parker S."/>
            <person name="Perrin D."/>
            <person name="Phunkhang P."/>
            <person name="Piqani B."/>
            <person name="Purcell S."/>
            <person name="Rachupka T."/>
            <person name="Ramasamy U."/>
            <person name="Rameau R."/>
            <person name="Ray V."/>
            <person name="Raymond C."/>
            <person name="Retta R."/>
            <person name="Richardson S."/>
            <person name="Rise C."/>
            <person name="Rodriguez J."/>
            <person name="Rogers J."/>
            <person name="Rogov P."/>
            <person name="Rutman M."/>
            <person name="Schupbach R."/>
            <person name="Seaman C."/>
            <person name="Settipalli S."/>
            <person name="Sharpe T."/>
            <person name="Sheridan J."/>
            <person name="Sherpa N."/>
            <person name="Shi J."/>
            <person name="Smirnov S."/>
            <person name="Smith C."/>
            <person name="Sougnez C."/>
            <person name="Spencer B."/>
            <person name="Stalker J."/>
            <person name="Stange-thomann N."/>
            <person name="Stavropoulos S."/>
            <person name="Stetson K."/>
            <person name="Stone C."/>
            <person name="Stone S."/>
            <person name="Stubbs M."/>
            <person name="Talamas J."/>
            <person name="Tchuinga P."/>
            <person name="Tenzing P."/>
            <person name="Tesfaye S."/>
            <person name="Theodore J."/>
            <person name="Thoulutsang Y."/>
            <person name="Topham K."/>
            <person name="Towey S."/>
            <person name="Tsamla T."/>
            <person name="Tsomo N."/>
            <person name="Vallee D."/>
            <person name="Vassiliev H."/>
            <person name="Venkataraman V."/>
            <person name="Vinson J."/>
            <person name="Vo A."/>
            <person name="Wade C."/>
            <person name="Wang S."/>
            <person name="Wangchuk T."/>
            <person name="Wangdi T."/>
            <person name="Whittaker C."/>
            <person name="Wilkinson J."/>
            <person name="Wu Y."/>
            <person name="Wyman D."/>
            <person name="Yadav S."/>
            <person name="Yang S."/>
            <person name="Yang X."/>
            <person name="Yeager S."/>
            <person name="Yee E."/>
            <person name="Young G."/>
            <person name="Zainoun J."/>
            <person name="Zembeck L."/>
            <person name="Zimmer A."/>
            <person name="Zody M."/>
            <person name="Lander E."/>
        </authorList>
    </citation>
    <scope>NUCLEOTIDE SEQUENCE [LARGE SCALE GENOMIC DNA]</scope>
</reference>
<dbReference type="AlphaFoldDB" id="H2Z5E9"/>
<organism evidence="9 10">
    <name type="scientific">Ciona savignyi</name>
    <name type="common">Pacific transparent sea squirt</name>
    <dbReference type="NCBI Taxonomy" id="51511"/>
    <lineage>
        <taxon>Eukaryota</taxon>
        <taxon>Metazoa</taxon>
        <taxon>Chordata</taxon>
        <taxon>Tunicata</taxon>
        <taxon>Ascidiacea</taxon>
        <taxon>Phlebobranchia</taxon>
        <taxon>Cionidae</taxon>
        <taxon>Ciona</taxon>
    </lineage>
</organism>
<dbReference type="OMA" id="KDGNCYP"/>
<feature type="disulfide bond" evidence="5">
    <location>
        <begin position="216"/>
        <end position="225"/>
    </location>
</feature>
<feature type="disulfide bond" evidence="5">
    <location>
        <begin position="115"/>
        <end position="132"/>
    </location>
</feature>
<feature type="domain" description="EGF-like" evidence="7">
    <location>
        <begin position="428"/>
        <end position="467"/>
    </location>
</feature>
<feature type="disulfide bond" evidence="6">
    <location>
        <begin position="71"/>
        <end position="80"/>
    </location>
</feature>
<dbReference type="STRING" id="51511.ENSCSAVP00000012811"/>
<evidence type="ECO:0000256" key="6">
    <source>
        <dbReference type="PROSITE-ProRule" id="PRU00377"/>
    </source>
</evidence>
<feature type="domain" description="DSL" evidence="8">
    <location>
        <begin position="36"/>
        <end position="80"/>
    </location>
</feature>
<dbReference type="GO" id="GO:0005044">
    <property type="term" value="F:scavenger receptor activity"/>
    <property type="evidence" value="ECO:0007669"/>
    <property type="project" value="InterPro"/>
</dbReference>
<evidence type="ECO:0000259" key="8">
    <source>
        <dbReference type="PROSITE" id="PS51051"/>
    </source>
</evidence>
<feature type="disulfide bond" evidence="5">
    <location>
        <begin position="457"/>
        <end position="466"/>
    </location>
</feature>
<sequence>QCVCNSGYVGFSCQFQCDANSTCNGRGTCDFESGCCLCDEGYVGMRCEHSCHVATDCNGHGKCNLFGQCECDACYSGQNCELLCGSSSPDERGQCVDDTCQCQPCYSGPFCELECSARGSCYQNTTTGLGSCMCTDTDRWTGRVCNEARCPGSSISGSFLQYCSGRGLCNKALHQCYCEPGWLGGDCSVIDCPGDPDCSSHGSCGLSQDAQPVCTCSESYFGSACQYHCANGNQCNVVCSGYGVCNSGTCDCNPLSGWRGESCEVPGCPGYNGLDCTGHGECISSTHTCVCDAGWRGVACHEPDYCQSGWMGEACNDPCVNGVQCDSAEADCTCEPGWRGIGCEYPDCPGNWMGIDCGSPCLHGKQVTCCSCGNCVCDRGWAGTGCNSECSGHGEIVDGICHCDYARTCNSATSVCTCEPGWVGYGCEHTDCPGEPDCMGRGVCDGHGLCSGTSCACNAGYWGEKCEVKGCPGDSQSCSGVDGSCSGNGMCSVTSSSCECFPGWTGVDCATPDCGAGYYGIACEYQCRNGSINEAAQNCSCAPCYSGHACDVLCSNIGSCSPEGTCICGFSGGRGQYCEEPGCPGWFGDACEKPCVHGNPSDGECVCDSCHTGIACDIECSGYGNCSNSKYCSGHGHCNVLEQTCHCYNGWKSAGCEVPDSVGSVVRATSHACTAARIH</sequence>
<dbReference type="SMART" id="SM00181">
    <property type="entry name" value="EGF"/>
    <property type="match status" value="12"/>
</dbReference>
<name>H2Z5E9_CIOSA</name>
<dbReference type="Pfam" id="PF23106">
    <property type="entry name" value="EGF_Teneurin"/>
    <property type="match status" value="1"/>
</dbReference>
<feature type="domain" description="EGF-like" evidence="7">
    <location>
        <begin position="474"/>
        <end position="510"/>
    </location>
</feature>
<feature type="domain" description="EGF-like" evidence="7">
    <location>
        <begin position="264"/>
        <end position="301"/>
    </location>
</feature>
<evidence type="ECO:0000256" key="2">
    <source>
        <dbReference type="ARBA" id="ARBA00022536"/>
    </source>
</evidence>
<feature type="disulfide bond" evidence="5">
    <location>
        <begin position="334"/>
        <end position="343"/>
    </location>
</feature>
<dbReference type="PROSITE" id="PS00022">
    <property type="entry name" value="EGF_1"/>
    <property type="match status" value="6"/>
</dbReference>
<feature type="disulfide bond" evidence="5">
    <location>
        <begin position="647"/>
        <end position="656"/>
    </location>
</feature>
<dbReference type="eggNOG" id="KOG1218">
    <property type="taxonomic scope" value="Eukaryota"/>
</dbReference>
<feature type="domain" description="EGF-like" evidence="7">
    <location>
        <begin position="188"/>
        <end position="226"/>
    </location>
</feature>
<dbReference type="InterPro" id="IPR001774">
    <property type="entry name" value="DSL"/>
</dbReference>
<evidence type="ECO:0000313" key="9">
    <source>
        <dbReference type="Ensembl" id="ENSCSAVP00000012811.1"/>
    </source>
</evidence>
<evidence type="ECO:0008006" key="11">
    <source>
        <dbReference type="Google" id="ProtNLM"/>
    </source>
</evidence>
<proteinExistence type="predicted"/>
<dbReference type="PROSITE" id="PS50026">
    <property type="entry name" value="EGF_3"/>
    <property type="match status" value="7"/>
</dbReference>
<dbReference type="PRINTS" id="PR00011">
    <property type="entry name" value="EGFLAMININ"/>
</dbReference>
<dbReference type="GO" id="GO:0007154">
    <property type="term" value="P:cell communication"/>
    <property type="evidence" value="ECO:0007669"/>
    <property type="project" value="InterPro"/>
</dbReference>
<keyword evidence="3" id="KW-0677">Repeat</keyword>
<dbReference type="Gene3D" id="2.170.300.10">
    <property type="entry name" value="Tie2 ligand-binding domain superfamily"/>
    <property type="match status" value="2"/>
</dbReference>
<protein>
    <recommendedName>
        <fullName evidence="11">EGF-like domain-containing protein</fullName>
    </recommendedName>
</protein>
<dbReference type="Pfam" id="PF25024">
    <property type="entry name" value="EGF_TEN"/>
    <property type="match status" value="1"/>
</dbReference>
<evidence type="ECO:0000259" key="7">
    <source>
        <dbReference type="PROSITE" id="PS50026"/>
    </source>
</evidence>
<feature type="disulfide bond" evidence="6">
    <location>
        <begin position="51"/>
        <end position="63"/>
    </location>
</feature>
<dbReference type="HOGENOM" id="CLU_493963_0_0_1"/>
<dbReference type="PROSITE" id="PS51051">
    <property type="entry name" value="DSL"/>
    <property type="match status" value="1"/>
</dbReference>
<keyword evidence="1" id="KW-0217">Developmental protein</keyword>
<feature type="domain" description="EGF-like" evidence="7">
    <location>
        <begin position="107"/>
        <end position="146"/>
    </location>
</feature>
<keyword evidence="4 5" id="KW-1015">Disulfide bond</keyword>
<evidence type="ECO:0000256" key="1">
    <source>
        <dbReference type="ARBA" id="ARBA00022473"/>
    </source>
</evidence>
<feature type="disulfide bond" evidence="5">
    <location>
        <begin position="500"/>
        <end position="509"/>
    </location>
</feature>
<dbReference type="Proteomes" id="UP000007875">
    <property type="component" value="Unassembled WGS sequence"/>
</dbReference>
<dbReference type="PANTHER" id="PTHR24043:SF8">
    <property type="entry name" value="EGF-LIKE DOMAIN-CONTAINING PROTEIN"/>
    <property type="match status" value="1"/>
</dbReference>
<dbReference type="InterPro" id="IPR042635">
    <property type="entry name" value="MEGF10/SREC1/2-like"/>
</dbReference>
<dbReference type="Ensembl" id="ENSCSAVT00000012960.1">
    <property type="protein sequence ID" value="ENSCSAVP00000012811.1"/>
    <property type="gene ID" value="ENSCSAVG00000007527.1"/>
</dbReference>
<dbReference type="Gene3D" id="2.10.25.10">
    <property type="entry name" value="Laminin"/>
    <property type="match status" value="4"/>
</dbReference>
<dbReference type="InParanoid" id="H2Z5E9"/>
<evidence type="ECO:0000313" key="10">
    <source>
        <dbReference type="Proteomes" id="UP000007875"/>
    </source>
</evidence>
<dbReference type="InterPro" id="IPR000742">
    <property type="entry name" value="EGF"/>
</dbReference>
<feature type="disulfide bond" evidence="5">
    <location>
        <begin position="438"/>
        <end position="455"/>
    </location>
</feature>
<dbReference type="GO" id="GO:0016020">
    <property type="term" value="C:membrane"/>
    <property type="evidence" value="ECO:0007669"/>
    <property type="project" value="InterPro"/>
</dbReference>
<reference evidence="9" key="3">
    <citation type="submission" date="2025-09" db="UniProtKB">
        <authorList>
            <consortium name="Ensembl"/>
        </authorList>
    </citation>
    <scope>IDENTIFICATION</scope>
</reference>
<evidence type="ECO:0000256" key="4">
    <source>
        <dbReference type="ARBA" id="ARBA00023157"/>
    </source>
</evidence>
<feature type="disulfide bond" evidence="6">
    <location>
        <begin position="38"/>
        <end position="47"/>
    </location>
</feature>
<comment type="caution">
    <text evidence="5">Lacks conserved residue(s) required for the propagation of feature annotation.</text>
</comment>
<dbReference type="PANTHER" id="PTHR24043">
    <property type="entry name" value="SCAVENGER RECEPTOR CLASS F"/>
    <property type="match status" value="1"/>
</dbReference>
<evidence type="ECO:0000256" key="5">
    <source>
        <dbReference type="PROSITE-ProRule" id="PRU00076"/>
    </source>
</evidence>